<dbReference type="Proteomes" id="UP000193240">
    <property type="component" value="Unassembled WGS sequence"/>
</dbReference>
<evidence type="ECO:0000313" key="1">
    <source>
        <dbReference type="EMBL" id="OSS51459.1"/>
    </source>
</evidence>
<reference evidence="1 2" key="1">
    <citation type="journal article" date="2017" name="Genome Announc.">
        <title>Genome sequence of the saprophytic ascomycete Epicoccum nigrum ICMP 19927 strain isolated from New Zealand.</title>
        <authorList>
            <person name="Fokin M."/>
            <person name="Fleetwood D."/>
            <person name="Weir B.S."/>
            <person name="Villas-Boas S.G."/>
        </authorList>
    </citation>
    <scope>NUCLEOTIDE SEQUENCE [LARGE SCALE GENOMIC DNA]</scope>
    <source>
        <strain evidence="1 2">ICMP 19927</strain>
    </source>
</reference>
<protein>
    <submittedName>
        <fullName evidence="1">Uncharacterized protein</fullName>
    </submittedName>
</protein>
<accession>A0A1Y2M6M4</accession>
<dbReference type="OMA" id="RFHIRPA"/>
<keyword evidence="2" id="KW-1185">Reference proteome</keyword>
<dbReference type="InParanoid" id="A0A1Y2M6M4"/>
<name>A0A1Y2M6M4_EPING</name>
<dbReference type="AlphaFoldDB" id="A0A1Y2M6M4"/>
<gene>
    <name evidence="1" type="ORF">B5807_04024</name>
</gene>
<sequence>MSLAPHFSIRDANLAKNKTLIVSVFDASLPYLAYIGSQAQWGSTPFSQRTSWIDETQRQMEESEQNSICNTTDALRILCLEVEVTKQEFHDLDYKYMQSRTGDDGLYYMAVGFAFVCGDWLPKYLHTSVIAKIDQAHLSEILYVEIKSKWLMWQGATPS</sequence>
<dbReference type="EMBL" id="KZ107840">
    <property type="protein sequence ID" value="OSS51459.1"/>
    <property type="molecule type" value="Genomic_DNA"/>
</dbReference>
<proteinExistence type="predicted"/>
<organism evidence="1 2">
    <name type="scientific">Epicoccum nigrum</name>
    <name type="common">Soil fungus</name>
    <name type="synonym">Epicoccum purpurascens</name>
    <dbReference type="NCBI Taxonomy" id="105696"/>
    <lineage>
        <taxon>Eukaryota</taxon>
        <taxon>Fungi</taxon>
        <taxon>Dikarya</taxon>
        <taxon>Ascomycota</taxon>
        <taxon>Pezizomycotina</taxon>
        <taxon>Dothideomycetes</taxon>
        <taxon>Pleosporomycetidae</taxon>
        <taxon>Pleosporales</taxon>
        <taxon>Pleosporineae</taxon>
        <taxon>Didymellaceae</taxon>
        <taxon>Epicoccum</taxon>
    </lineage>
</organism>
<evidence type="ECO:0000313" key="2">
    <source>
        <dbReference type="Proteomes" id="UP000193240"/>
    </source>
</evidence>